<accession>A0A6V8N5J9</accession>
<feature type="domain" description="DUF7933" evidence="4">
    <location>
        <begin position="573"/>
        <end position="694"/>
    </location>
</feature>
<dbReference type="InterPro" id="IPR047589">
    <property type="entry name" value="DUF11_rpt"/>
</dbReference>
<keyword evidence="2" id="KW-0732">Signal</keyword>
<name>A0A6V8N5J9_9BACT</name>
<dbReference type="Proteomes" id="UP000587586">
    <property type="component" value="Unassembled WGS sequence"/>
</dbReference>
<dbReference type="SUPFAM" id="SSF49899">
    <property type="entry name" value="Concanavalin A-like lectins/glucanases"/>
    <property type="match status" value="1"/>
</dbReference>
<dbReference type="InterPro" id="IPR051172">
    <property type="entry name" value="Chlamydia_OmcB"/>
</dbReference>
<evidence type="ECO:0000313" key="5">
    <source>
        <dbReference type="EMBL" id="GFO67214.1"/>
    </source>
</evidence>
<gene>
    <name evidence="5" type="ORF">GMLC_07930</name>
</gene>
<comment type="caution">
    <text evidence="5">The sequence shown here is derived from an EMBL/GenBank/DDBJ whole genome shotgun (WGS) entry which is preliminary data.</text>
</comment>
<dbReference type="NCBIfam" id="TIGR01451">
    <property type="entry name" value="B_ant_repeat"/>
    <property type="match status" value="1"/>
</dbReference>
<dbReference type="Pfam" id="PF25564">
    <property type="entry name" value="DUF7933"/>
    <property type="match status" value="11"/>
</dbReference>
<evidence type="ECO:0000256" key="2">
    <source>
        <dbReference type="SAM" id="SignalP"/>
    </source>
</evidence>
<feature type="domain" description="DUF7933" evidence="4">
    <location>
        <begin position="947"/>
        <end position="1067"/>
    </location>
</feature>
<dbReference type="InterPro" id="IPR001434">
    <property type="entry name" value="OmcB-like_DUF11"/>
</dbReference>
<evidence type="ECO:0000259" key="3">
    <source>
        <dbReference type="Pfam" id="PF01345"/>
    </source>
</evidence>
<sequence>MLFAWLLTLALWFSFSASAYGYIIINAPMTDSNAAGWTLGGNPTTARLTGTGNTAGGDDAAGSGWLRLTNSSTNQTGYAYNATTFDLSAGLLVQFDYATWGGSGADGYSVFLFDAGVPAFNIGAFGGSLGYAQKLPPTVNPAVPGISGGYIGVGVDEFGNFASGSEGRYLGPGQTPNTMTVRGSVSGFGGGATGATSGSTSYPWIATSPNNGSLWYNGTTRPDQVSSNYRKVIISISPAPNPVLSAWIQFGYNTTPVQMISNQALPAISASQQLQVGFGASTGASTNYHEIRNLLITTQNQSTSIDLGVTKTAVTTGTSTAITSALVGSTFQYQLNVRNYGPNAITATGVGVVDTMPSYLTPGSWTCSVLSGSPAGTSCGAASGTGNLNSTANLPRNGGVLYTLNATVNAAPPGGQLTNTATLVKPGAVIDYYPNNDSASSTITVYAPPVATKTFTPASVPRGSTSVLTVTLTNPNNVAATGVAFTDSYPTNLVNTATASRATTCGGTVTAANSGTSLKLTGGTIPANGSCTVTVNTTSNTAGSYVNSTGSITTTNIGTGAAASGTLVAMAPPTITKTFTPSQIGVNGTSVATITITNPNAAPITGAAFSDTYVAGLLNTANASESTTCTGGTVTAADGGNSLALSGATIPANGSCTVTVNVTSAAAGSYIDPSGTVTTANAGTGSSASATLTVLQPPAVSASYTPTTVLPGVGGVYQVTLTNPNSSAITGATFTDTYTAGLVNAATAAASTTCTGGTVAAAGGGNSLTLSGATIPANGSCTVTVTTTSASAGVYANSTGPVATSNAGTGTAASATLAVMAPPTAALLFTPSSIGIGGVSQLKVTLSNPNTVAITGAAFTDSYPANLVNTASASAATTCGSTVTAANNGSSLAISGGTIPAGGSCTVTVNVTVTATGAFTDSTGPISSTNAGTGQAATASLNGPQPPTVALAFTPASIVLGGSSQLSVTLTNPNAVAVTGVAFTDSYPAGLVNAASASGSTTCGGTLTAANGGNSLALAGATIPANGSCTVTVNVTPTAAGNYTDATGTVSTGNAGSAAAASGTLLVMAPPTVTMAFSPASELVNSTAQLSITLSNPNTSTAITGVSFTDSYPAGLVNTASAGASTSCTGGTVTATNGGSSLALTGASIPAGGSCTVTVNVTSSTAGSYLNSTGAVATTNAGNAAAASATLTTTRLSAPTVTKAFSPAQIPVNSTALQTITLTNTSATTVTGVSFTDSYPTGLVNAAAAGATTSCPGGTATAANGGNSLTLSGASIPASSSCTVTVNVTSASAGSYLNTTGTLVSGNAENAAAASATLVVLSAPSVTLGFTPSSVVVNTPSLLTVTLTNPNATAITGAAFTDNYPAGLVNVTPAAASTTCSGATLTAADGDDLLTLSGATIPANGSCTVTVKVTSATAGSYLDSTGTLTTSNAGSAAAASATLTTTLLPAPTVQKSFTPNQVVVNGTTTLSITLTNPSTTAITGVAFTDSFPTSPGQMVVATGATISNGCGGTAVIAANRFSFSITAASIPASGSCTISVGVSAPSIGTYTNTTSTVTSANAVTSATASGVLTVAPMTSPSAVVTFTPNQIGVNGSSVLKVTLANTNSVAITGAAFTDSYPAGLLNAASAGASTTCSGGTVVAPDNGSSLALSGASIPANGSCTVTVTVTAATAGSYLDSTGTITTGNAGTGSAASATLNVLQAPSASLSFTPAMILLSNTAQLVVTLSNPNSIAITGAGFSDSYPSGLTNTSSASGSTTCISGSVSAANGGSLLALSGATIPGNGSCTVTVNVTSASAGSYLDSTGVISTGNAGAGSAASATLIVTPAPVLCVSKTVTPSVAAPGQLVTYSDLISNPSSGYAISVVLTDVVSPYAYWSLNAYGTGVLFQFSEGTPASGLTLGTPVYSKDGGATWSYLPSSGAGGAPAGYDGLVTNWKIPMTGTMNPSGARFTINYKVLLR</sequence>
<feature type="domain" description="DUF7933" evidence="4">
    <location>
        <begin position="1324"/>
        <end position="1444"/>
    </location>
</feature>
<feature type="domain" description="DUF7933" evidence="4">
    <location>
        <begin position="824"/>
        <end position="942"/>
    </location>
</feature>
<reference evidence="6" key="1">
    <citation type="submission" date="2020-06" db="EMBL/GenBank/DDBJ databases">
        <title>Draft genomic sequecing of Geomonas sp. Red745.</title>
        <authorList>
            <person name="Itoh H."/>
            <person name="Xu Z.X."/>
            <person name="Ushijima N."/>
            <person name="Masuda Y."/>
            <person name="Shiratori Y."/>
            <person name="Senoo K."/>
        </authorList>
    </citation>
    <scope>NUCLEOTIDE SEQUENCE [LARGE SCALE GENOMIC DNA]</scope>
    <source>
        <strain evidence="6">Red745</strain>
    </source>
</reference>
<dbReference type="PANTHER" id="PTHR34819:SF5">
    <property type="entry name" value="CONSERVED REPEAT DOMAIN PROTEIN"/>
    <property type="match status" value="1"/>
</dbReference>
<proteinExistence type="predicted"/>
<feature type="domain" description="DUF7933" evidence="4">
    <location>
        <begin position="1585"/>
        <end position="1701"/>
    </location>
</feature>
<evidence type="ECO:0000259" key="4">
    <source>
        <dbReference type="Pfam" id="PF25564"/>
    </source>
</evidence>
<organism evidence="5 6">
    <name type="scientific">Geomonas limicola</name>
    <dbReference type="NCBI Taxonomy" id="2740186"/>
    <lineage>
        <taxon>Bacteria</taxon>
        <taxon>Pseudomonadati</taxon>
        <taxon>Thermodesulfobacteriota</taxon>
        <taxon>Desulfuromonadia</taxon>
        <taxon>Geobacterales</taxon>
        <taxon>Geobacteraceae</taxon>
        <taxon>Geomonas</taxon>
    </lineage>
</organism>
<dbReference type="PANTHER" id="PTHR34819">
    <property type="entry name" value="LARGE CYSTEINE-RICH PERIPLASMIC PROTEIN OMCB"/>
    <property type="match status" value="1"/>
</dbReference>
<feature type="domain" description="DUF7933" evidence="4">
    <location>
        <begin position="1071"/>
        <end position="1192"/>
    </location>
</feature>
<protein>
    <submittedName>
        <fullName evidence="5">Uncharacterized protein</fullName>
    </submittedName>
</protein>
<feature type="chain" id="PRO_5028078430" evidence="2">
    <location>
        <begin position="20"/>
        <end position="1961"/>
    </location>
</feature>
<dbReference type="EMBL" id="BLXZ01000002">
    <property type="protein sequence ID" value="GFO67214.1"/>
    <property type="molecule type" value="Genomic_DNA"/>
</dbReference>
<feature type="region of interest" description="Disordered" evidence="1">
    <location>
        <begin position="922"/>
        <end position="941"/>
    </location>
</feature>
<feature type="domain" description="DUF7933" evidence="4">
    <location>
        <begin position="1451"/>
        <end position="1574"/>
    </location>
</feature>
<dbReference type="InterPro" id="IPR057693">
    <property type="entry name" value="DUF7933"/>
</dbReference>
<feature type="domain" description="DUF11" evidence="3">
    <location>
        <begin position="306"/>
        <end position="443"/>
    </location>
</feature>
<feature type="domain" description="DUF7933" evidence="4">
    <location>
        <begin position="1199"/>
        <end position="1320"/>
    </location>
</feature>
<evidence type="ECO:0000313" key="6">
    <source>
        <dbReference type="Proteomes" id="UP000587586"/>
    </source>
</evidence>
<feature type="domain" description="DUF7933" evidence="4">
    <location>
        <begin position="449"/>
        <end position="568"/>
    </location>
</feature>
<keyword evidence="6" id="KW-1185">Reference proteome</keyword>
<dbReference type="Pfam" id="PF01345">
    <property type="entry name" value="DUF11"/>
    <property type="match status" value="1"/>
</dbReference>
<evidence type="ECO:0000256" key="1">
    <source>
        <dbReference type="SAM" id="MobiDB-lite"/>
    </source>
</evidence>
<feature type="domain" description="DUF7933" evidence="4">
    <location>
        <begin position="698"/>
        <end position="819"/>
    </location>
</feature>
<dbReference type="InterPro" id="IPR013320">
    <property type="entry name" value="ConA-like_dom_sf"/>
</dbReference>
<feature type="signal peptide" evidence="2">
    <location>
        <begin position="1"/>
        <end position="19"/>
    </location>
</feature>
<feature type="domain" description="DUF7933" evidence="4">
    <location>
        <begin position="1705"/>
        <end position="1826"/>
    </location>
</feature>